<keyword evidence="2" id="KW-0805">Transcription regulation</keyword>
<dbReference type="InterPro" id="IPR007627">
    <property type="entry name" value="RNA_pol_sigma70_r2"/>
</dbReference>
<dbReference type="Proteomes" id="UP000285173">
    <property type="component" value="Unassembled WGS sequence"/>
</dbReference>
<evidence type="ECO:0000256" key="4">
    <source>
        <dbReference type="ARBA" id="ARBA00023163"/>
    </source>
</evidence>
<evidence type="ECO:0000256" key="3">
    <source>
        <dbReference type="ARBA" id="ARBA00023082"/>
    </source>
</evidence>
<evidence type="ECO:0000256" key="1">
    <source>
        <dbReference type="ARBA" id="ARBA00010641"/>
    </source>
</evidence>
<evidence type="ECO:0000313" key="9">
    <source>
        <dbReference type="Proteomes" id="UP000283732"/>
    </source>
</evidence>
<dbReference type="InterPro" id="IPR039425">
    <property type="entry name" value="RNA_pol_sigma-70-like"/>
</dbReference>
<dbReference type="Proteomes" id="UP000283732">
    <property type="component" value="Unassembled WGS sequence"/>
</dbReference>
<dbReference type="PANTHER" id="PTHR43133:SF46">
    <property type="entry name" value="RNA POLYMERASE SIGMA-70 FACTOR ECF SUBFAMILY"/>
    <property type="match status" value="1"/>
</dbReference>
<dbReference type="InterPro" id="IPR036388">
    <property type="entry name" value="WH-like_DNA-bd_sf"/>
</dbReference>
<dbReference type="EMBL" id="QSEF01000006">
    <property type="protein sequence ID" value="RGZ49682.1"/>
    <property type="molecule type" value="Genomic_DNA"/>
</dbReference>
<dbReference type="InterPro" id="IPR013324">
    <property type="entry name" value="RNA_pol_sigma_r3/r4-like"/>
</dbReference>
<dbReference type="SUPFAM" id="SSF88659">
    <property type="entry name" value="Sigma3 and sigma4 domains of RNA polymerase sigma factors"/>
    <property type="match status" value="1"/>
</dbReference>
<comment type="similarity">
    <text evidence="1">Belongs to the sigma-70 factor family. ECF subfamily.</text>
</comment>
<dbReference type="InterPro" id="IPR014327">
    <property type="entry name" value="RNA_pol_sigma70_bacteroid"/>
</dbReference>
<sequence>MYLYLENRRNIVNPFEINSQMNFGVFYNAYYQRFVRYAFYYVNDLQAAEDLTHDALLYYWENKHKLPADADVLGYILESVKNKCLNYLKHIQVEVEYSKNRTELHDWEIVTRIQTLEDESYSTIFSKDIMKIVMESLSELPEQTRHIFVLNRLEYKSRKEIAVTLGVSQQKVDYHINKANDHLRLKLKDYIPLLLLFLN</sequence>
<dbReference type="AlphaFoldDB" id="A0A413NMD7"/>
<dbReference type="Gene3D" id="1.10.1740.10">
    <property type="match status" value="1"/>
</dbReference>
<feature type="domain" description="RNA polymerase sigma-70 region 2" evidence="5">
    <location>
        <begin position="26"/>
        <end position="89"/>
    </location>
</feature>
<dbReference type="InterPro" id="IPR013249">
    <property type="entry name" value="RNA_pol_sigma70_r4_t2"/>
</dbReference>
<reference evidence="9 10" key="1">
    <citation type="submission" date="2018-08" db="EMBL/GenBank/DDBJ databases">
        <title>A genome reference for cultivated species of the human gut microbiota.</title>
        <authorList>
            <person name="Zou Y."/>
            <person name="Xue W."/>
            <person name="Luo G."/>
        </authorList>
    </citation>
    <scope>NUCLEOTIDE SEQUENCE [LARGE SCALE GENOMIC DNA]</scope>
    <source>
        <strain evidence="8 9">AM16-50</strain>
        <strain evidence="7 10">AM50-15</strain>
    </source>
</reference>
<dbReference type="SUPFAM" id="SSF88946">
    <property type="entry name" value="Sigma2 domain of RNA polymerase sigma factors"/>
    <property type="match status" value="1"/>
</dbReference>
<dbReference type="Pfam" id="PF04542">
    <property type="entry name" value="Sigma70_r2"/>
    <property type="match status" value="1"/>
</dbReference>
<protein>
    <submittedName>
        <fullName evidence="7">RNA polymerase sigma-70 factor</fullName>
    </submittedName>
</protein>
<comment type="caution">
    <text evidence="7">The sequence shown here is derived from an EMBL/GenBank/DDBJ whole genome shotgun (WGS) entry which is preliminary data.</text>
</comment>
<dbReference type="EMBL" id="QRKC01000005">
    <property type="protein sequence ID" value="RHH76745.1"/>
    <property type="molecule type" value="Genomic_DNA"/>
</dbReference>
<accession>A0A413NMD7</accession>
<dbReference type="Pfam" id="PF08281">
    <property type="entry name" value="Sigma70_r4_2"/>
    <property type="match status" value="1"/>
</dbReference>
<dbReference type="GO" id="GO:0003677">
    <property type="term" value="F:DNA binding"/>
    <property type="evidence" value="ECO:0007669"/>
    <property type="project" value="InterPro"/>
</dbReference>
<dbReference type="NCBIfam" id="TIGR02985">
    <property type="entry name" value="Sig70_bacteroi1"/>
    <property type="match status" value="1"/>
</dbReference>
<dbReference type="GO" id="GO:0006352">
    <property type="term" value="P:DNA-templated transcription initiation"/>
    <property type="evidence" value="ECO:0007669"/>
    <property type="project" value="InterPro"/>
</dbReference>
<name>A0A413NMD7_9BACT</name>
<evidence type="ECO:0000313" key="7">
    <source>
        <dbReference type="EMBL" id="RGZ49682.1"/>
    </source>
</evidence>
<evidence type="ECO:0000259" key="6">
    <source>
        <dbReference type="Pfam" id="PF08281"/>
    </source>
</evidence>
<keyword evidence="4" id="KW-0804">Transcription</keyword>
<proteinExistence type="inferred from homology"/>
<dbReference type="InterPro" id="IPR013325">
    <property type="entry name" value="RNA_pol_sigma_r2"/>
</dbReference>
<dbReference type="InterPro" id="IPR014284">
    <property type="entry name" value="RNA_pol_sigma-70_dom"/>
</dbReference>
<dbReference type="GO" id="GO:0016987">
    <property type="term" value="F:sigma factor activity"/>
    <property type="evidence" value="ECO:0007669"/>
    <property type="project" value="UniProtKB-KW"/>
</dbReference>
<keyword evidence="3" id="KW-0731">Sigma factor</keyword>
<dbReference type="Gene3D" id="1.10.10.10">
    <property type="entry name" value="Winged helix-like DNA-binding domain superfamily/Winged helix DNA-binding domain"/>
    <property type="match status" value="1"/>
</dbReference>
<feature type="domain" description="RNA polymerase sigma factor 70 region 4 type 2" evidence="6">
    <location>
        <begin position="132"/>
        <end position="179"/>
    </location>
</feature>
<dbReference type="NCBIfam" id="TIGR02937">
    <property type="entry name" value="sigma70-ECF"/>
    <property type="match status" value="1"/>
</dbReference>
<dbReference type="PANTHER" id="PTHR43133">
    <property type="entry name" value="RNA POLYMERASE ECF-TYPE SIGMA FACTO"/>
    <property type="match status" value="1"/>
</dbReference>
<organism evidence="7 10">
    <name type="scientific">Parabacteroides merdae</name>
    <dbReference type="NCBI Taxonomy" id="46503"/>
    <lineage>
        <taxon>Bacteria</taxon>
        <taxon>Pseudomonadati</taxon>
        <taxon>Bacteroidota</taxon>
        <taxon>Bacteroidia</taxon>
        <taxon>Bacteroidales</taxon>
        <taxon>Tannerellaceae</taxon>
        <taxon>Parabacteroides</taxon>
    </lineage>
</organism>
<evidence type="ECO:0000313" key="8">
    <source>
        <dbReference type="EMBL" id="RHH76745.1"/>
    </source>
</evidence>
<evidence type="ECO:0000256" key="2">
    <source>
        <dbReference type="ARBA" id="ARBA00023015"/>
    </source>
</evidence>
<evidence type="ECO:0000313" key="10">
    <source>
        <dbReference type="Proteomes" id="UP000285173"/>
    </source>
</evidence>
<gene>
    <name evidence="8" type="ORF">DW191_12380</name>
    <name evidence="7" type="ORF">DW986_05290</name>
</gene>
<evidence type="ECO:0000259" key="5">
    <source>
        <dbReference type="Pfam" id="PF04542"/>
    </source>
</evidence>